<dbReference type="Proteomes" id="UP000326582">
    <property type="component" value="Chromosome 6"/>
</dbReference>
<sequence length="164" mass="18990">MRATNKFPFAPSTTLQILLSNLELFFLAMELLSHLGIAPAPNATFRSLLLQLRGYLVLWILLRFTVIYHVVSAISSSFSLLSFETDYIKRMSCFCFWRIVSCFIVCLRRLFPLSSLFHISFLSTSEIEQRNNKCFWRRPLYAVSHCHLQPPVSSRLCHFGTFGI</sequence>
<organism evidence="1 2">
    <name type="scientific">Clavispora lusitaniae</name>
    <name type="common">Candida lusitaniae</name>
    <dbReference type="NCBI Taxonomy" id="36911"/>
    <lineage>
        <taxon>Eukaryota</taxon>
        <taxon>Fungi</taxon>
        <taxon>Dikarya</taxon>
        <taxon>Ascomycota</taxon>
        <taxon>Saccharomycotina</taxon>
        <taxon>Pichiomycetes</taxon>
        <taxon>Metschnikowiaceae</taxon>
        <taxon>Clavispora</taxon>
    </lineage>
</organism>
<keyword evidence="2" id="KW-1185">Reference proteome</keyword>
<proteinExistence type="predicted"/>
<dbReference type="EMBL" id="CP038489">
    <property type="protein sequence ID" value="QFZ29561.1"/>
    <property type="molecule type" value="Genomic_DNA"/>
</dbReference>
<accession>A0ACD0WQA0</accession>
<evidence type="ECO:0000313" key="2">
    <source>
        <dbReference type="Proteomes" id="UP000326582"/>
    </source>
</evidence>
<protein>
    <submittedName>
        <fullName evidence="1">Uncharacterized protein</fullName>
    </submittedName>
</protein>
<evidence type="ECO:0000313" key="1">
    <source>
        <dbReference type="EMBL" id="QFZ29561.1"/>
    </source>
</evidence>
<reference evidence="2" key="1">
    <citation type="journal article" date="2019" name="MBio">
        <title>Comparative genomics for the elucidation of multidrug resistance (MDR) in Candida lusitaniae.</title>
        <authorList>
            <person name="Kannan A."/>
            <person name="Asner S.A."/>
            <person name="Trachsel E."/>
            <person name="Kelly S."/>
            <person name="Parker J."/>
            <person name="Sanglard D."/>
        </authorList>
    </citation>
    <scope>NUCLEOTIDE SEQUENCE [LARGE SCALE GENOMIC DNA]</scope>
    <source>
        <strain evidence="2">P1</strain>
    </source>
</reference>
<name>A0ACD0WQA0_CLALS</name>
<gene>
    <name evidence="1" type="ORF">EJF14_60071</name>
</gene>